<reference evidence="5 6" key="1">
    <citation type="submission" date="2020-05" db="EMBL/GenBank/DDBJ databases">
        <title>Draft genome sequence of Desulfovibrio sp. strain HN2T.</title>
        <authorList>
            <person name="Ueno A."/>
            <person name="Tamazawa S."/>
            <person name="Tamamura S."/>
            <person name="Murakami T."/>
            <person name="Kiyama T."/>
            <person name="Inomata H."/>
            <person name="Amano Y."/>
            <person name="Miyakawa K."/>
            <person name="Tamaki H."/>
            <person name="Naganuma T."/>
            <person name="Kaneko K."/>
        </authorList>
    </citation>
    <scope>NUCLEOTIDE SEQUENCE [LARGE SCALE GENOMIC DNA]</scope>
    <source>
        <strain evidence="5 6">HN2</strain>
    </source>
</reference>
<comment type="similarity">
    <text evidence="1">Belongs to the D-alanine--D-alanine ligase family.</text>
</comment>
<name>A0A7J0BH71_9BACT</name>
<keyword evidence="3" id="KW-0547">Nucleotide-binding</keyword>
<dbReference type="Gene3D" id="3.30.1490.20">
    <property type="entry name" value="ATP-grasp fold, A domain"/>
    <property type="match status" value="1"/>
</dbReference>
<evidence type="ECO:0000256" key="1">
    <source>
        <dbReference type="ARBA" id="ARBA00010871"/>
    </source>
</evidence>
<dbReference type="PANTHER" id="PTHR23132">
    <property type="entry name" value="D-ALANINE--D-ALANINE LIGASE"/>
    <property type="match status" value="1"/>
</dbReference>
<evidence type="ECO:0000313" key="6">
    <source>
        <dbReference type="Proteomes" id="UP000503840"/>
    </source>
</evidence>
<dbReference type="InterPro" id="IPR011761">
    <property type="entry name" value="ATP-grasp"/>
</dbReference>
<dbReference type="Pfam" id="PF07478">
    <property type="entry name" value="Dala_Dala_lig_C"/>
    <property type="match status" value="1"/>
</dbReference>
<keyword evidence="6" id="KW-1185">Reference proteome</keyword>
<dbReference type="GO" id="GO:0046872">
    <property type="term" value="F:metal ion binding"/>
    <property type="evidence" value="ECO:0007669"/>
    <property type="project" value="InterPro"/>
</dbReference>
<dbReference type="Gene3D" id="3.30.470.20">
    <property type="entry name" value="ATP-grasp fold, B domain"/>
    <property type="match status" value="1"/>
</dbReference>
<dbReference type="RefSeq" id="WP_174404132.1">
    <property type="nucleotide sequence ID" value="NZ_BLVO01000005.1"/>
</dbReference>
<dbReference type="Proteomes" id="UP000503840">
    <property type="component" value="Unassembled WGS sequence"/>
</dbReference>
<gene>
    <name evidence="5" type="ORF">DSM101010T_07990</name>
</gene>
<accession>A0A7J0BH71</accession>
<evidence type="ECO:0000256" key="3">
    <source>
        <dbReference type="PROSITE-ProRule" id="PRU00409"/>
    </source>
</evidence>
<dbReference type="GO" id="GO:0008716">
    <property type="term" value="F:D-alanine-D-alanine ligase activity"/>
    <property type="evidence" value="ECO:0007669"/>
    <property type="project" value="InterPro"/>
</dbReference>
<evidence type="ECO:0000259" key="4">
    <source>
        <dbReference type="PROSITE" id="PS50975"/>
    </source>
</evidence>
<dbReference type="InterPro" id="IPR013815">
    <property type="entry name" value="ATP_grasp_subdomain_1"/>
</dbReference>
<dbReference type="SUPFAM" id="SSF56059">
    <property type="entry name" value="Glutathione synthetase ATP-binding domain-like"/>
    <property type="match status" value="1"/>
</dbReference>
<keyword evidence="2" id="KW-0436">Ligase</keyword>
<evidence type="ECO:0000256" key="2">
    <source>
        <dbReference type="ARBA" id="ARBA00022598"/>
    </source>
</evidence>
<dbReference type="AlphaFoldDB" id="A0A7J0BH71"/>
<dbReference type="PANTHER" id="PTHR23132:SF23">
    <property type="entry name" value="D-ALANINE--D-ALANINE LIGASE B"/>
    <property type="match status" value="1"/>
</dbReference>
<feature type="domain" description="ATP-grasp" evidence="4">
    <location>
        <begin position="113"/>
        <end position="317"/>
    </location>
</feature>
<evidence type="ECO:0000313" key="5">
    <source>
        <dbReference type="EMBL" id="GFM32434.1"/>
    </source>
</evidence>
<comment type="caution">
    <text evidence="5">The sequence shown here is derived from an EMBL/GenBank/DDBJ whole genome shotgun (WGS) entry which is preliminary data.</text>
</comment>
<dbReference type="GO" id="GO:0005524">
    <property type="term" value="F:ATP binding"/>
    <property type="evidence" value="ECO:0007669"/>
    <property type="project" value="UniProtKB-UniRule"/>
</dbReference>
<dbReference type="EMBL" id="BLVO01000005">
    <property type="protein sequence ID" value="GFM32434.1"/>
    <property type="molecule type" value="Genomic_DNA"/>
</dbReference>
<dbReference type="PROSITE" id="PS50975">
    <property type="entry name" value="ATP_GRASP"/>
    <property type="match status" value="1"/>
</dbReference>
<dbReference type="InterPro" id="IPR011095">
    <property type="entry name" value="Dala_Dala_lig_C"/>
</dbReference>
<organism evidence="5 6">
    <name type="scientific">Desulfovibrio subterraneus</name>
    <dbReference type="NCBI Taxonomy" id="2718620"/>
    <lineage>
        <taxon>Bacteria</taxon>
        <taxon>Pseudomonadati</taxon>
        <taxon>Thermodesulfobacteriota</taxon>
        <taxon>Desulfovibrionia</taxon>
        <taxon>Desulfovibrionales</taxon>
        <taxon>Desulfovibrionaceae</taxon>
        <taxon>Desulfovibrio</taxon>
    </lineage>
</organism>
<protein>
    <recommendedName>
        <fullName evidence="4">ATP-grasp domain-containing protein</fullName>
    </recommendedName>
</protein>
<keyword evidence="3" id="KW-0067">ATP-binding</keyword>
<proteinExistence type="inferred from homology"/>
<sequence>MLVGLTYDLKADYLAMGFSEEEAAEFDSPATIEAIEEALQSHGFLTERVGALPSLASALLQGKRWDMVFNIAEGLHGFARESQVPALLDYYNIPCVFSDAMTLGVCLHKGITKHVVRDKGVPTADFAVVEDAEGAYAVNLPYPLFVKPVAEGTGIGVGAASKVRTREELVAACEHVLARYNQPALVETFLSGRELTVGIVGTGRNARALGALEVVFASSAESDAYGYVNKAEYLDRMQYHLAEDEVGRYAAQVALDAWRALGCRDGGRVDVRLDADGVPNFIEVNPLAGLHPVNSDLPILCYKMGMTYRQLIGDIMESALERTGLGSMPVSPVHQAGESAAEAVR</sequence>